<dbReference type="EnsemblMetazoa" id="OVOC8749.1">
    <property type="protein sequence ID" value="OVOC8749.1"/>
    <property type="gene ID" value="WBGene00245558"/>
</dbReference>
<accession>A0A8R1Y3X2</accession>
<evidence type="ECO:0000313" key="3">
    <source>
        <dbReference type="Proteomes" id="UP000024404"/>
    </source>
</evidence>
<keyword evidence="1" id="KW-0732">Signal</keyword>
<organism evidence="2 3">
    <name type="scientific">Onchocerca volvulus</name>
    <dbReference type="NCBI Taxonomy" id="6282"/>
    <lineage>
        <taxon>Eukaryota</taxon>
        <taxon>Metazoa</taxon>
        <taxon>Ecdysozoa</taxon>
        <taxon>Nematoda</taxon>
        <taxon>Chromadorea</taxon>
        <taxon>Rhabditida</taxon>
        <taxon>Spirurina</taxon>
        <taxon>Spiruromorpha</taxon>
        <taxon>Filarioidea</taxon>
        <taxon>Onchocercidae</taxon>
        <taxon>Onchocerca</taxon>
    </lineage>
</organism>
<sequence length="77" mass="9126">MFLLFLVILIDGSRMNFLLFYKFQPLSDSEFISYSTIQRKPVLRIFETDDLPLHRGDFTLQHAIMVRSRQLSEVRSS</sequence>
<dbReference type="Proteomes" id="UP000024404">
    <property type="component" value="Unassembled WGS sequence"/>
</dbReference>
<evidence type="ECO:0000313" key="2">
    <source>
        <dbReference type="EnsemblMetazoa" id="OVOC8749.1"/>
    </source>
</evidence>
<protein>
    <submittedName>
        <fullName evidence="2">Uncharacterized protein</fullName>
    </submittedName>
</protein>
<evidence type="ECO:0000256" key="1">
    <source>
        <dbReference type="SAM" id="SignalP"/>
    </source>
</evidence>
<name>A0A8R1Y3X2_ONCVO</name>
<proteinExistence type="predicted"/>
<dbReference type="EMBL" id="CMVM020000250">
    <property type="status" value="NOT_ANNOTATED_CDS"/>
    <property type="molecule type" value="Genomic_DNA"/>
</dbReference>
<keyword evidence="3" id="KW-1185">Reference proteome</keyword>
<feature type="chain" id="PRO_5035753066" evidence="1">
    <location>
        <begin position="16"/>
        <end position="77"/>
    </location>
</feature>
<reference evidence="2" key="2">
    <citation type="submission" date="2022-06" db="UniProtKB">
        <authorList>
            <consortium name="EnsemblMetazoa"/>
        </authorList>
    </citation>
    <scope>IDENTIFICATION</scope>
</reference>
<dbReference type="AlphaFoldDB" id="A0A8R1Y3X2"/>
<reference evidence="3" key="1">
    <citation type="submission" date="2013-10" db="EMBL/GenBank/DDBJ databases">
        <title>Genome sequencing of Onchocerca volvulus.</title>
        <authorList>
            <person name="Cotton J."/>
            <person name="Tsai J."/>
            <person name="Stanley E."/>
            <person name="Tracey A."/>
            <person name="Holroyd N."/>
            <person name="Lustigman S."/>
            <person name="Berriman M."/>
        </authorList>
    </citation>
    <scope>NUCLEOTIDE SEQUENCE</scope>
</reference>
<feature type="signal peptide" evidence="1">
    <location>
        <begin position="1"/>
        <end position="15"/>
    </location>
</feature>